<dbReference type="Proteomes" id="UP000828390">
    <property type="component" value="Unassembled WGS sequence"/>
</dbReference>
<name>A0A9D4EA71_DREPO</name>
<dbReference type="AlphaFoldDB" id="A0A9D4EA71"/>
<organism evidence="1 2">
    <name type="scientific">Dreissena polymorpha</name>
    <name type="common">Zebra mussel</name>
    <name type="synonym">Mytilus polymorpha</name>
    <dbReference type="NCBI Taxonomy" id="45954"/>
    <lineage>
        <taxon>Eukaryota</taxon>
        <taxon>Metazoa</taxon>
        <taxon>Spiralia</taxon>
        <taxon>Lophotrochozoa</taxon>
        <taxon>Mollusca</taxon>
        <taxon>Bivalvia</taxon>
        <taxon>Autobranchia</taxon>
        <taxon>Heteroconchia</taxon>
        <taxon>Euheterodonta</taxon>
        <taxon>Imparidentia</taxon>
        <taxon>Neoheterodontei</taxon>
        <taxon>Myida</taxon>
        <taxon>Dreissenoidea</taxon>
        <taxon>Dreissenidae</taxon>
        <taxon>Dreissena</taxon>
    </lineage>
</organism>
<feature type="non-terminal residue" evidence="1">
    <location>
        <position position="58"/>
    </location>
</feature>
<reference evidence="1" key="1">
    <citation type="journal article" date="2019" name="bioRxiv">
        <title>The Genome of the Zebra Mussel, Dreissena polymorpha: A Resource for Invasive Species Research.</title>
        <authorList>
            <person name="McCartney M.A."/>
            <person name="Auch B."/>
            <person name="Kono T."/>
            <person name="Mallez S."/>
            <person name="Zhang Y."/>
            <person name="Obille A."/>
            <person name="Becker A."/>
            <person name="Abrahante J.E."/>
            <person name="Garbe J."/>
            <person name="Badalamenti J.P."/>
            <person name="Herman A."/>
            <person name="Mangelson H."/>
            <person name="Liachko I."/>
            <person name="Sullivan S."/>
            <person name="Sone E.D."/>
            <person name="Koren S."/>
            <person name="Silverstein K.A.T."/>
            <person name="Beckman K.B."/>
            <person name="Gohl D.M."/>
        </authorList>
    </citation>
    <scope>NUCLEOTIDE SEQUENCE</scope>
    <source>
        <strain evidence="1">Duluth1</strain>
        <tissue evidence="1">Whole animal</tissue>
    </source>
</reference>
<proteinExistence type="predicted"/>
<evidence type="ECO:0000313" key="2">
    <source>
        <dbReference type="Proteomes" id="UP000828390"/>
    </source>
</evidence>
<sequence length="58" mass="6489">MDIYTTAFKQHGSTQIKGFAVAKTIQILLSMVAATMKADRWQSNPNTPSSNAKIFKYH</sequence>
<keyword evidence="2" id="KW-1185">Reference proteome</keyword>
<accession>A0A9D4EA71</accession>
<gene>
    <name evidence="1" type="ORF">DPMN_176472</name>
</gene>
<protein>
    <submittedName>
        <fullName evidence="1">Uncharacterized protein</fullName>
    </submittedName>
</protein>
<reference evidence="1" key="2">
    <citation type="submission" date="2020-11" db="EMBL/GenBank/DDBJ databases">
        <authorList>
            <person name="McCartney M.A."/>
            <person name="Auch B."/>
            <person name="Kono T."/>
            <person name="Mallez S."/>
            <person name="Becker A."/>
            <person name="Gohl D.M."/>
            <person name="Silverstein K.A.T."/>
            <person name="Koren S."/>
            <person name="Bechman K.B."/>
            <person name="Herman A."/>
            <person name="Abrahante J.E."/>
            <person name="Garbe J."/>
        </authorList>
    </citation>
    <scope>NUCLEOTIDE SEQUENCE</scope>
    <source>
        <strain evidence="1">Duluth1</strain>
        <tissue evidence="1">Whole animal</tissue>
    </source>
</reference>
<comment type="caution">
    <text evidence="1">The sequence shown here is derived from an EMBL/GenBank/DDBJ whole genome shotgun (WGS) entry which is preliminary data.</text>
</comment>
<dbReference type="EMBL" id="JAIWYP010000009">
    <property type="protein sequence ID" value="KAH3775076.1"/>
    <property type="molecule type" value="Genomic_DNA"/>
</dbReference>
<evidence type="ECO:0000313" key="1">
    <source>
        <dbReference type="EMBL" id="KAH3775076.1"/>
    </source>
</evidence>